<dbReference type="GO" id="GO:0016811">
    <property type="term" value="F:hydrolase activity, acting on carbon-nitrogen (but not peptide) bonds, in linear amides"/>
    <property type="evidence" value="ECO:0007669"/>
    <property type="project" value="InterPro"/>
</dbReference>
<dbReference type="PANTHER" id="PTHR46187">
    <property type="entry name" value="ALKALINE CERAMIDASE 3"/>
    <property type="match status" value="1"/>
</dbReference>
<protein>
    <submittedName>
        <fullName evidence="10">Ceramidase</fullName>
    </submittedName>
</protein>
<dbReference type="GO" id="GO:0046513">
    <property type="term" value="P:ceramide biosynthetic process"/>
    <property type="evidence" value="ECO:0007669"/>
    <property type="project" value="TreeGrafter"/>
</dbReference>
<feature type="transmembrane region" description="Helical" evidence="9">
    <location>
        <begin position="126"/>
        <end position="144"/>
    </location>
</feature>
<keyword evidence="6 9" id="KW-0472">Membrane</keyword>
<keyword evidence="7" id="KW-0479">Metal-binding</keyword>
<feature type="binding site" evidence="7">
    <location>
        <position position="40"/>
    </location>
    <ligand>
        <name>Ca(2+)</name>
        <dbReference type="ChEBI" id="CHEBI:29108"/>
    </ligand>
</feature>
<dbReference type="AlphaFoldDB" id="A0A6A6PI17"/>
<evidence type="ECO:0000313" key="11">
    <source>
        <dbReference type="Proteomes" id="UP000799767"/>
    </source>
</evidence>
<keyword evidence="8" id="KW-0862">Zinc</keyword>
<comment type="cofactor">
    <cofactor evidence="8">
        <name>Zn(2+)</name>
        <dbReference type="ChEBI" id="CHEBI:29105"/>
    </cofactor>
</comment>
<feature type="transmembrane region" description="Helical" evidence="9">
    <location>
        <begin position="34"/>
        <end position="53"/>
    </location>
</feature>
<proteinExistence type="inferred from homology"/>
<comment type="similarity">
    <text evidence="2">Belongs to the alkaline ceramidase family.</text>
</comment>
<dbReference type="OrthoDB" id="187171at2759"/>
<evidence type="ECO:0000313" key="10">
    <source>
        <dbReference type="EMBL" id="KAF2479173.1"/>
    </source>
</evidence>
<dbReference type="GO" id="GO:0046872">
    <property type="term" value="F:metal ion binding"/>
    <property type="evidence" value="ECO:0007669"/>
    <property type="project" value="UniProtKB-KW"/>
</dbReference>
<dbReference type="GO" id="GO:0046514">
    <property type="term" value="P:ceramide catabolic process"/>
    <property type="evidence" value="ECO:0007669"/>
    <property type="project" value="TreeGrafter"/>
</dbReference>
<evidence type="ECO:0000256" key="7">
    <source>
        <dbReference type="PIRSR" id="PIRSR608901-1"/>
    </source>
</evidence>
<dbReference type="GO" id="GO:0005789">
    <property type="term" value="C:endoplasmic reticulum membrane"/>
    <property type="evidence" value="ECO:0007669"/>
    <property type="project" value="TreeGrafter"/>
</dbReference>
<feature type="binding site" evidence="8">
    <location>
        <position position="235"/>
    </location>
    <ligand>
        <name>Zn(2+)</name>
        <dbReference type="ChEBI" id="CHEBI:29105"/>
        <note>catalytic</note>
    </ligand>
</feature>
<evidence type="ECO:0000256" key="1">
    <source>
        <dbReference type="ARBA" id="ARBA00004141"/>
    </source>
</evidence>
<evidence type="ECO:0000256" key="9">
    <source>
        <dbReference type="SAM" id="Phobius"/>
    </source>
</evidence>
<comment type="subcellular location">
    <subcellularLocation>
        <location evidence="1">Membrane</location>
        <topology evidence="1">Multi-pass membrane protein</topology>
    </subcellularLocation>
</comment>
<feature type="transmembrane region" description="Helical" evidence="9">
    <location>
        <begin position="74"/>
        <end position="91"/>
    </location>
</feature>
<feature type="binding site" evidence="8">
    <location>
        <position position="90"/>
    </location>
    <ligand>
        <name>Zn(2+)</name>
        <dbReference type="ChEBI" id="CHEBI:29105"/>
        <note>catalytic</note>
    </ligand>
</feature>
<organism evidence="10 11">
    <name type="scientific">Neohortaea acidophila</name>
    <dbReference type="NCBI Taxonomy" id="245834"/>
    <lineage>
        <taxon>Eukaryota</taxon>
        <taxon>Fungi</taxon>
        <taxon>Dikarya</taxon>
        <taxon>Ascomycota</taxon>
        <taxon>Pezizomycotina</taxon>
        <taxon>Dothideomycetes</taxon>
        <taxon>Dothideomycetidae</taxon>
        <taxon>Mycosphaerellales</taxon>
        <taxon>Teratosphaeriaceae</taxon>
        <taxon>Neohortaea</taxon>
    </lineage>
</organism>
<dbReference type="InterPro" id="IPR008901">
    <property type="entry name" value="ACER"/>
</dbReference>
<evidence type="ECO:0000256" key="4">
    <source>
        <dbReference type="ARBA" id="ARBA00022801"/>
    </source>
</evidence>
<dbReference type="GeneID" id="54475819"/>
<evidence type="ECO:0000256" key="5">
    <source>
        <dbReference type="ARBA" id="ARBA00022989"/>
    </source>
</evidence>
<sequence length="303" mass="33625">MESSWSIPYRTASLVPFWGPQTSAVNFCEEDYIITHYVAEFFNTLTSLAYIGYGIHGINRLRRRDVGPFSAVNLPYWGLIGVGIFSGLYHSTMKYHTQMADEMSMHLAMGCVLIQLFTFQQPPHLARRNAAIIVIGLASFVTYHCLTDEFVLHVILFFSLSVLVGQKTRAIIRSTVKSQAHRDAMSSLATVATCTALFAYGLWNIDVNFCPTLTRWKRQVGMPLGVVLELHGWWHILTAIASYIFMALVEFLTYAQHEGTHGVGFAWPAKKVLAGLVAKEDEGVNGKAGNGSLNGHASKTKST</sequence>
<evidence type="ECO:0000256" key="8">
    <source>
        <dbReference type="PIRSR" id="PIRSR608901-2"/>
    </source>
</evidence>
<feature type="transmembrane region" description="Helical" evidence="9">
    <location>
        <begin position="103"/>
        <end position="119"/>
    </location>
</feature>
<feature type="transmembrane region" description="Helical" evidence="9">
    <location>
        <begin position="150"/>
        <end position="172"/>
    </location>
</feature>
<gene>
    <name evidence="10" type="ORF">BDY17DRAFT_305099</name>
</gene>
<name>A0A6A6PI17_9PEZI</name>
<reference evidence="10" key="1">
    <citation type="journal article" date="2020" name="Stud. Mycol.">
        <title>101 Dothideomycetes genomes: a test case for predicting lifestyles and emergence of pathogens.</title>
        <authorList>
            <person name="Haridas S."/>
            <person name="Albert R."/>
            <person name="Binder M."/>
            <person name="Bloem J."/>
            <person name="Labutti K."/>
            <person name="Salamov A."/>
            <person name="Andreopoulos B."/>
            <person name="Baker S."/>
            <person name="Barry K."/>
            <person name="Bills G."/>
            <person name="Bluhm B."/>
            <person name="Cannon C."/>
            <person name="Castanera R."/>
            <person name="Culley D."/>
            <person name="Daum C."/>
            <person name="Ezra D."/>
            <person name="Gonzalez J."/>
            <person name="Henrissat B."/>
            <person name="Kuo A."/>
            <person name="Liang C."/>
            <person name="Lipzen A."/>
            <person name="Lutzoni F."/>
            <person name="Magnuson J."/>
            <person name="Mondo S."/>
            <person name="Nolan M."/>
            <person name="Ohm R."/>
            <person name="Pangilinan J."/>
            <person name="Park H.-J."/>
            <person name="Ramirez L."/>
            <person name="Alfaro M."/>
            <person name="Sun H."/>
            <person name="Tritt A."/>
            <person name="Yoshinaga Y."/>
            <person name="Zwiers L.-H."/>
            <person name="Turgeon B."/>
            <person name="Goodwin S."/>
            <person name="Spatafora J."/>
            <person name="Crous P."/>
            <person name="Grigoriev I."/>
        </authorList>
    </citation>
    <scope>NUCLEOTIDE SEQUENCE</scope>
    <source>
        <strain evidence="10">CBS 113389</strain>
    </source>
</reference>
<evidence type="ECO:0000256" key="2">
    <source>
        <dbReference type="ARBA" id="ARBA00009780"/>
    </source>
</evidence>
<keyword evidence="5 9" id="KW-1133">Transmembrane helix</keyword>
<keyword evidence="11" id="KW-1185">Reference proteome</keyword>
<dbReference type="Pfam" id="PF05875">
    <property type="entry name" value="Ceramidase"/>
    <property type="match status" value="1"/>
</dbReference>
<dbReference type="RefSeq" id="XP_033585743.1">
    <property type="nucleotide sequence ID" value="XM_033734817.1"/>
</dbReference>
<feature type="binding site" evidence="8">
    <location>
        <position position="231"/>
    </location>
    <ligand>
        <name>Zn(2+)</name>
        <dbReference type="ChEBI" id="CHEBI:29105"/>
        <note>catalytic</note>
    </ligand>
</feature>
<dbReference type="EMBL" id="MU001642">
    <property type="protein sequence ID" value="KAF2479173.1"/>
    <property type="molecule type" value="Genomic_DNA"/>
</dbReference>
<feature type="binding site" evidence="7">
    <location>
        <position position="29"/>
    </location>
    <ligand>
        <name>Ca(2+)</name>
        <dbReference type="ChEBI" id="CHEBI:29108"/>
    </ligand>
</feature>
<keyword evidence="3 9" id="KW-0812">Transmembrane</keyword>
<evidence type="ECO:0000256" key="6">
    <source>
        <dbReference type="ARBA" id="ARBA00023136"/>
    </source>
</evidence>
<keyword evidence="7" id="KW-0106">Calcium</keyword>
<dbReference type="Proteomes" id="UP000799767">
    <property type="component" value="Unassembled WGS sequence"/>
</dbReference>
<feature type="transmembrane region" description="Helical" evidence="9">
    <location>
        <begin position="232"/>
        <end position="252"/>
    </location>
</feature>
<feature type="transmembrane region" description="Helical" evidence="9">
    <location>
        <begin position="184"/>
        <end position="203"/>
    </location>
</feature>
<evidence type="ECO:0000256" key="3">
    <source>
        <dbReference type="ARBA" id="ARBA00022692"/>
    </source>
</evidence>
<keyword evidence="4" id="KW-0378">Hydrolase</keyword>
<dbReference type="PANTHER" id="PTHR46187:SF1">
    <property type="entry name" value="ALKALINE PHYTOCERAMIDASE"/>
    <property type="match status" value="1"/>
</dbReference>
<accession>A0A6A6PI17</accession>